<dbReference type="PIRSF" id="PIRSF002825">
    <property type="entry name" value="CfbpA"/>
    <property type="match status" value="1"/>
</dbReference>
<name>A0A8J3P4M0_9ACTN</name>
<dbReference type="EMBL" id="BONI01000004">
    <property type="protein sequence ID" value="GIG03963.1"/>
    <property type="molecule type" value="Genomic_DNA"/>
</dbReference>
<sequence>MRTDRRPSTAVTIGTDTRRKAAPRAVVASLAAAVLLAAGLAGCSGEEPKDITVYSGRTQSLVQPLIDEFTKKTGITVAVRYGTTAQTAAQLQEEGDKSPADVFLSQDAGALGAVAKAGLLAQVPAELLAKVPAPYQHAGGQWVGVTGRLRVFAYNADQVKPEELPKSVLDVTGPQWKGRLGVAPTNASFQTFVTALRVQHGDAKAKQFLDGIKANEPQIRDNNIVIVGEINDGKLPAGLVNHYYLFEKAAELGVSPDQLKVKLHYFGDGDTGGLLNVSGLGLLKKASGNAKAKQFMEYLLGVDGQTYFATKTFEYPLIAGVPTAPGLPSLADLKIPAINLNDLDTLAASVEMIKNSGLTS</sequence>
<reference evidence="5 6" key="1">
    <citation type="submission" date="2021-01" db="EMBL/GenBank/DDBJ databases">
        <title>Whole genome shotgun sequence of Catellatospora coxensis NBRC 107359.</title>
        <authorList>
            <person name="Komaki H."/>
            <person name="Tamura T."/>
        </authorList>
    </citation>
    <scope>NUCLEOTIDE SEQUENCE [LARGE SCALE GENOMIC DNA]</scope>
    <source>
        <strain evidence="5 6">NBRC 107359</strain>
    </source>
</reference>
<dbReference type="PANTHER" id="PTHR30006:SF15">
    <property type="entry name" value="IRON-UTILIZATION PERIPLASMIC PROTEIN"/>
    <property type="match status" value="1"/>
</dbReference>
<evidence type="ECO:0000256" key="3">
    <source>
        <dbReference type="ARBA" id="ARBA00022729"/>
    </source>
</evidence>
<dbReference type="InterPro" id="IPR026045">
    <property type="entry name" value="Ferric-bd"/>
</dbReference>
<evidence type="ECO:0000256" key="2">
    <source>
        <dbReference type="ARBA" id="ARBA00022496"/>
    </source>
</evidence>
<dbReference type="Proteomes" id="UP000630887">
    <property type="component" value="Unassembled WGS sequence"/>
</dbReference>
<dbReference type="GO" id="GO:0030288">
    <property type="term" value="C:outer membrane-bounded periplasmic space"/>
    <property type="evidence" value="ECO:0007669"/>
    <property type="project" value="TreeGrafter"/>
</dbReference>
<evidence type="ECO:0000313" key="6">
    <source>
        <dbReference type="Proteomes" id="UP000630887"/>
    </source>
</evidence>
<proteinExistence type="inferred from homology"/>
<accession>A0A8J3P4M0</accession>
<dbReference type="PANTHER" id="PTHR30006">
    <property type="entry name" value="THIAMINE-BINDING PERIPLASMIC PROTEIN-RELATED"/>
    <property type="match status" value="1"/>
</dbReference>
<dbReference type="Pfam" id="PF13343">
    <property type="entry name" value="SBP_bac_6"/>
    <property type="match status" value="1"/>
</dbReference>
<evidence type="ECO:0000256" key="1">
    <source>
        <dbReference type="ARBA" id="ARBA00008520"/>
    </source>
</evidence>
<comment type="similarity">
    <text evidence="1">Belongs to the bacterial solute-binding protein 1 family.</text>
</comment>
<dbReference type="SUPFAM" id="SSF53850">
    <property type="entry name" value="Periplasmic binding protein-like II"/>
    <property type="match status" value="1"/>
</dbReference>
<dbReference type="GO" id="GO:0006826">
    <property type="term" value="P:iron ion transport"/>
    <property type="evidence" value="ECO:0007669"/>
    <property type="project" value="UniProtKB-KW"/>
</dbReference>
<keyword evidence="4" id="KW-0408">Iron</keyword>
<keyword evidence="4" id="KW-0479">Metal-binding</keyword>
<comment type="caution">
    <text evidence="5">The sequence shown here is derived from an EMBL/GenBank/DDBJ whole genome shotgun (WGS) entry which is preliminary data.</text>
</comment>
<organism evidence="5 6">
    <name type="scientific">Catellatospora coxensis</name>
    <dbReference type="NCBI Taxonomy" id="310354"/>
    <lineage>
        <taxon>Bacteria</taxon>
        <taxon>Bacillati</taxon>
        <taxon>Actinomycetota</taxon>
        <taxon>Actinomycetes</taxon>
        <taxon>Micromonosporales</taxon>
        <taxon>Micromonosporaceae</taxon>
        <taxon>Catellatospora</taxon>
    </lineage>
</organism>
<dbReference type="Gene3D" id="3.40.190.10">
    <property type="entry name" value="Periplasmic binding protein-like II"/>
    <property type="match status" value="2"/>
</dbReference>
<evidence type="ECO:0000256" key="4">
    <source>
        <dbReference type="PIRSR" id="PIRSR002825-1"/>
    </source>
</evidence>
<keyword evidence="3" id="KW-0732">Signal</keyword>
<gene>
    <name evidence="5" type="ORF">Cco03nite_06630</name>
</gene>
<dbReference type="AlphaFoldDB" id="A0A8J3P4M0"/>
<keyword evidence="6" id="KW-1185">Reference proteome</keyword>
<keyword evidence="2" id="KW-0813">Transport</keyword>
<feature type="binding site" evidence="4">
    <location>
        <position position="244"/>
    </location>
    <ligand>
        <name>Fe cation</name>
        <dbReference type="ChEBI" id="CHEBI:24875"/>
    </ligand>
</feature>
<feature type="binding site" evidence="4">
    <location>
        <position position="243"/>
    </location>
    <ligand>
        <name>Fe cation</name>
        <dbReference type="ChEBI" id="CHEBI:24875"/>
    </ligand>
</feature>
<keyword evidence="2" id="KW-0406">Ion transport</keyword>
<keyword evidence="2" id="KW-0410">Iron transport</keyword>
<protein>
    <submittedName>
        <fullName evidence="5">Iron ABC transporter substrate-binding protein</fullName>
    </submittedName>
</protein>
<dbReference type="CDD" id="cd13543">
    <property type="entry name" value="PBP2_Fbp"/>
    <property type="match status" value="1"/>
</dbReference>
<evidence type="ECO:0000313" key="5">
    <source>
        <dbReference type="EMBL" id="GIG03963.1"/>
    </source>
</evidence>
<dbReference type="GO" id="GO:0046872">
    <property type="term" value="F:metal ion binding"/>
    <property type="evidence" value="ECO:0007669"/>
    <property type="project" value="UniProtKB-KW"/>
</dbReference>